<sequence>MIIFLYGPDEYRRLKKKQLLLAEFRKKHSGLAIRAFDCAGEGVPAALHDFLGNQSIFDPVRLAVLEGALEDPSKELAEDIRSMVGRSDTTLLISEKDAPNKAFRFLLKKPVLFQKFEHLEGAQWRTFIKQEAAQNGVALDEAALVFFARVYANDTWRLATELAKIGSLGKSTIQKADLVALDVELRPDFWQLVTGLRSWNTEERLAILEKLFSIGEPAGKIFNILAYQQPEKLATFAAYDTAIKSGKLDYEEALLDFAIS</sequence>
<dbReference type="GO" id="GO:0003677">
    <property type="term" value="F:DNA binding"/>
    <property type="evidence" value="ECO:0007669"/>
    <property type="project" value="InterPro"/>
</dbReference>
<accession>A0A1G2CL52</accession>
<comment type="caution">
    <text evidence="5">The sequence shown here is derived from an EMBL/GenBank/DDBJ whole genome shotgun (WGS) entry which is preliminary data.</text>
</comment>
<evidence type="ECO:0000256" key="3">
    <source>
        <dbReference type="ARBA" id="ARBA00022705"/>
    </source>
</evidence>
<organism evidence="5 6">
    <name type="scientific">Candidatus Liptonbacteria bacterium RIFCSPLOWO2_01_FULL_56_20</name>
    <dbReference type="NCBI Taxonomy" id="1798652"/>
    <lineage>
        <taxon>Bacteria</taxon>
        <taxon>Candidatus Liptoniibacteriota</taxon>
    </lineage>
</organism>
<evidence type="ECO:0000313" key="6">
    <source>
        <dbReference type="Proteomes" id="UP000178495"/>
    </source>
</evidence>
<dbReference type="AlphaFoldDB" id="A0A1G2CL52"/>
<dbReference type="Gene3D" id="1.10.8.60">
    <property type="match status" value="1"/>
</dbReference>
<dbReference type="InterPro" id="IPR005790">
    <property type="entry name" value="DNA_polIII_delta"/>
</dbReference>
<dbReference type="GO" id="GO:0003887">
    <property type="term" value="F:DNA-directed DNA polymerase activity"/>
    <property type="evidence" value="ECO:0007669"/>
    <property type="project" value="UniProtKB-KW"/>
</dbReference>
<evidence type="ECO:0000256" key="1">
    <source>
        <dbReference type="ARBA" id="ARBA00022679"/>
    </source>
</evidence>
<name>A0A1G2CL52_9BACT</name>
<reference evidence="5 6" key="1">
    <citation type="journal article" date="2016" name="Nat. Commun.">
        <title>Thousands of microbial genomes shed light on interconnected biogeochemical processes in an aquifer system.</title>
        <authorList>
            <person name="Anantharaman K."/>
            <person name="Brown C.T."/>
            <person name="Hug L.A."/>
            <person name="Sharon I."/>
            <person name="Castelle C.J."/>
            <person name="Probst A.J."/>
            <person name="Thomas B.C."/>
            <person name="Singh A."/>
            <person name="Wilkins M.J."/>
            <person name="Karaoz U."/>
            <person name="Brodie E.L."/>
            <person name="Williams K.H."/>
            <person name="Hubbard S.S."/>
            <person name="Banfield J.F."/>
        </authorList>
    </citation>
    <scope>NUCLEOTIDE SEQUENCE [LARGE SCALE GENOMIC DNA]</scope>
</reference>
<protein>
    <submittedName>
        <fullName evidence="5">Uncharacterized protein</fullName>
    </submittedName>
</protein>
<dbReference type="PANTHER" id="PTHR34388">
    <property type="entry name" value="DNA POLYMERASE III SUBUNIT DELTA"/>
    <property type="match status" value="1"/>
</dbReference>
<dbReference type="GO" id="GO:0006261">
    <property type="term" value="P:DNA-templated DNA replication"/>
    <property type="evidence" value="ECO:0007669"/>
    <property type="project" value="TreeGrafter"/>
</dbReference>
<evidence type="ECO:0000256" key="4">
    <source>
        <dbReference type="ARBA" id="ARBA00022932"/>
    </source>
</evidence>
<keyword evidence="1" id="KW-0808">Transferase</keyword>
<keyword evidence="2" id="KW-0548">Nucleotidyltransferase</keyword>
<keyword evidence="3" id="KW-0235">DNA replication</keyword>
<dbReference type="Proteomes" id="UP000178495">
    <property type="component" value="Unassembled WGS sequence"/>
</dbReference>
<dbReference type="GO" id="GO:0009360">
    <property type="term" value="C:DNA polymerase III complex"/>
    <property type="evidence" value="ECO:0007669"/>
    <property type="project" value="TreeGrafter"/>
</dbReference>
<dbReference type="EMBL" id="MHLC01000012">
    <property type="protein sequence ID" value="OGZ01391.1"/>
    <property type="molecule type" value="Genomic_DNA"/>
</dbReference>
<gene>
    <name evidence="5" type="ORF">A3A43_01200</name>
</gene>
<keyword evidence="4" id="KW-0239">DNA-directed DNA polymerase</keyword>
<dbReference type="STRING" id="1798652.A3A43_01200"/>
<evidence type="ECO:0000313" key="5">
    <source>
        <dbReference type="EMBL" id="OGZ01391.1"/>
    </source>
</evidence>
<dbReference type="PANTHER" id="PTHR34388:SF1">
    <property type="entry name" value="DNA POLYMERASE III SUBUNIT DELTA"/>
    <property type="match status" value="1"/>
</dbReference>
<evidence type="ECO:0000256" key="2">
    <source>
        <dbReference type="ARBA" id="ARBA00022695"/>
    </source>
</evidence>
<proteinExistence type="predicted"/>